<sequence>MRNKIISAIFLIILACNQKESRESFQIDEIADFEINESEESFLTVPGISEINSQGVLLSFDRSREEFQLFDLVQKKLIGRVKVDFFGLNSIPPNVFSSLLFKDQIFVSTSESLAILNLDGEKVKEIFYRAILEKSGINGKSISVIFRSNWDPVTGDVFLWVKDFNSHQNRFQSYDEKIELLRYSLVEERAEYLELKVPENLIQENKGYYPSLPPLISVYGEKLVYAFRYLPEIYLVDLNTNETKEISIPPTNFKATEPIAFENYSRSTIGEVGESTQFIDLIVDPSQNQILRKHRKYRDGVSTGKDYLTVIKWDGSWGEIEIDNKLGRFLPSESHVFAISNEMPDEAAFRYHSFDVKALGNKN</sequence>
<dbReference type="RefSeq" id="WP_092791883.1">
    <property type="nucleotide sequence ID" value="NZ_FOPC01000008.1"/>
</dbReference>
<reference evidence="2" key="1">
    <citation type="submission" date="2016-10" db="EMBL/GenBank/DDBJ databases">
        <authorList>
            <person name="Varghese N."/>
            <person name="Submissions S."/>
        </authorList>
    </citation>
    <scope>NUCLEOTIDE SEQUENCE [LARGE SCALE GENOMIC DNA]</scope>
    <source>
        <strain evidence="2">DSM 19315</strain>
    </source>
</reference>
<gene>
    <name evidence="1" type="ORF">SAMN04487988_10841</name>
</gene>
<protein>
    <recommendedName>
        <fullName evidence="3">TolB-like 6-blade propeller-like</fullName>
    </recommendedName>
</protein>
<dbReference type="Proteomes" id="UP000199642">
    <property type="component" value="Unassembled WGS sequence"/>
</dbReference>
<accession>A0A1I2UNI1</accession>
<evidence type="ECO:0000313" key="2">
    <source>
        <dbReference type="Proteomes" id="UP000199642"/>
    </source>
</evidence>
<dbReference type="EMBL" id="FOPC01000008">
    <property type="protein sequence ID" value="SFG78598.1"/>
    <property type="molecule type" value="Genomic_DNA"/>
</dbReference>
<evidence type="ECO:0008006" key="3">
    <source>
        <dbReference type="Google" id="ProtNLM"/>
    </source>
</evidence>
<evidence type="ECO:0000313" key="1">
    <source>
        <dbReference type="EMBL" id="SFG78598.1"/>
    </source>
</evidence>
<keyword evidence="2" id="KW-1185">Reference proteome</keyword>
<proteinExistence type="predicted"/>
<organism evidence="1 2">
    <name type="scientific">Algoriphagus hitonicola</name>
    <dbReference type="NCBI Taxonomy" id="435880"/>
    <lineage>
        <taxon>Bacteria</taxon>
        <taxon>Pseudomonadati</taxon>
        <taxon>Bacteroidota</taxon>
        <taxon>Cytophagia</taxon>
        <taxon>Cytophagales</taxon>
        <taxon>Cyclobacteriaceae</taxon>
        <taxon>Algoriphagus</taxon>
    </lineage>
</organism>
<dbReference type="AlphaFoldDB" id="A0A1I2UNI1"/>
<name>A0A1I2UNI1_9BACT</name>
<dbReference type="PROSITE" id="PS51257">
    <property type="entry name" value="PROKAR_LIPOPROTEIN"/>
    <property type="match status" value="1"/>
</dbReference>